<keyword evidence="2" id="KW-0812">Transmembrane</keyword>
<feature type="compositionally biased region" description="Pro residues" evidence="1">
    <location>
        <begin position="25"/>
        <end position="47"/>
    </location>
</feature>
<dbReference type="InterPro" id="IPR058330">
    <property type="entry name" value="DUF8017"/>
</dbReference>
<keyword evidence="2" id="KW-0472">Membrane</keyword>
<evidence type="ECO:0000313" key="5">
    <source>
        <dbReference type="Proteomes" id="UP001442841"/>
    </source>
</evidence>
<feature type="region of interest" description="Disordered" evidence="1">
    <location>
        <begin position="110"/>
        <end position="131"/>
    </location>
</feature>
<feature type="transmembrane region" description="Helical" evidence="2">
    <location>
        <begin position="87"/>
        <end position="107"/>
    </location>
</feature>
<dbReference type="EMBL" id="CP154795">
    <property type="protein sequence ID" value="XAN06035.1"/>
    <property type="molecule type" value="Genomic_DNA"/>
</dbReference>
<evidence type="ECO:0000256" key="2">
    <source>
        <dbReference type="SAM" id="Phobius"/>
    </source>
</evidence>
<proteinExistence type="predicted"/>
<keyword evidence="5" id="KW-1185">Reference proteome</keyword>
<evidence type="ECO:0000313" key="4">
    <source>
        <dbReference type="EMBL" id="XAN06035.1"/>
    </source>
</evidence>
<evidence type="ECO:0000256" key="1">
    <source>
        <dbReference type="SAM" id="MobiDB-lite"/>
    </source>
</evidence>
<sequence>MSRLDRIINWFRKPPQKKWPEYPREPAPPGGPTDPEPPPPPPPPPPFGRGGRPGKAARVDRPTRPATAPAFPKTPVGPFFKSCLGKLVTGVVAMFIALVIITMLGVFDNDRSGRSGRGGATASSTPRCVTLPQEPVEDGWRVMGSRWPRASFEVPPESFVFRPDLRTGLDSIQYMEHLSRTECLNLFTEACTEAPLGGGSVGFLSYSGTVRDRGISAAAEEIALAMTGDAPVPRPTYRTHKSWGDLVVASSSVEFETPTPQRSCRAPRVRITVAAMEMRNDRTAYLLITSLQGIDNAMTPELEERIMLTMRPR</sequence>
<accession>A0ABZ3FLM4</accession>
<dbReference type="Pfam" id="PF26056">
    <property type="entry name" value="DUF8017"/>
    <property type="match status" value="1"/>
</dbReference>
<organism evidence="4 5">
    <name type="scientific">Ammonicoccus fulvus</name>
    <dbReference type="NCBI Taxonomy" id="3138240"/>
    <lineage>
        <taxon>Bacteria</taxon>
        <taxon>Bacillati</taxon>
        <taxon>Actinomycetota</taxon>
        <taxon>Actinomycetes</taxon>
        <taxon>Propionibacteriales</taxon>
        <taxon>Propionibacteriaceae</taxon>
        <taxon>Ammonicoccus</taxon>
    </lineage>
</organism>
<name>A0ABZ3FLM4_9ACTN</name>
<gene>
    <name evidence="4" type="ORF">AADG42_01505</name>
</gene>
<reference evidence="4 5" key="1">
    <citation type="submission" date="2024-04" db="EMBL/GenBank/DDBJ databases">
        <title>Isolation of an actinomycete strain from pig manure.</title>
        <authorList>
            <person name="Gong T."/>
            <person name="Yu Z."/>
            <person name="An M."/>
            <person name="Wei C."/>
            <person name="Yang W."/>
            <person name="Liu L."/>
        </authorList>
    </citation>
    <scope>NUCLEOTIDE SEQUENCE [LARGE SCALE GENOMIC DNA]</scope>
    <source>
        <strain evidence="4 5">ZF39</strain>
    </source>
</reference>
<keyword evidence="2" id="KW-1133">Transmembrane helix</keyword>
<evidence type="ECO:0000259" key="3">
    <source>
        <dbReference type="Pfam" id="PF26056"/>
    </source>
</evidence>
<feature type="region of interest" description="Disordered" evidence="1">
    <location>
        <begin position="15"/>
        <end position="72"/>
    </location>
</feature>
<dbReference type="Proteomes" id="UP001442841">
    <property type="component" value="Chromosome"/>
</dbReference>
<protein>
    <recommendedName>
        <fullName evidence="3">DUF8017 domain-containing protein</fullName>
    </recommendedName>
</protein>
<feature type="domain" description="DUF8017" evidence="3">
    <location>
        <begin position="134"/>
        <end position="312"/>
    </location>
</feature>
<dbReference type="RefSeq" id="WP_425307473.1">
    <property type="nucleotide sequence ID" value="NZ_CP154795.1"/>
</dbReference>